<dbReference type="RefSeq" id="WP_050532379.1">
    <property type="nucleotide sequence ID" value="NZ_AQQZ01000011.1"/>
</dbReference>
<evidence type="ECO:0000313" key="1">
    <source>
        <dbReference type="EMBL" id="KNG92225.1"/>
    </source>
</evidence>
<protein>
    <recommendedName>
        <fullName evidence="3">Sulfotransferase domain-containing protein</fullName>
    </recommendedName>
</protein>
<dbReference type="AlphaFoldDB" id="A0A0L1JKF1"/>
<gene>
    <name evidence="1" type="ORF">ATO11_18355</name>
</gene>
<evidence type="ECO:0000313" key="2">
    <source>
        <dbReference type="Proteomes" id="UP000036938"/>
    </source>
</evidence>
<dbReference type="SUPFAM" id="SSF52540">
    <property type="entry name" value="P-loop containing nucleoside triphosphate hydrolases"/>
    <property type="match status" value="1"/>
</dbReference>
<accession>A0A0L1JKF1</accession>
<dbReference type="InterPro" id="IPR027417">
    <property type="entry name" value="P-loop_NTPase"/>
</dbReference>
<keyword evidence="2" id="KW-1185">Reference proteome</keyword>
<dbReference type="STRING" id="1317121.ATO11_18355"/>
<comment type="caution">
    <text evidence="1">The sequence shown here is derived from an EMBL/GenBank/DDBJ whole genome shotgun (WGS) entry which is preliminary data.</text>
</comment>
<dbReference type="OrthoDB" id="7540582at2"/>
<evidence type="ECO:0008006" key="3">
    <source>
        <dbReference type="Google" id="ProtNLM"/>
    </source>
</evidence>
<dbReference type="Proteomes" id="UP000036938">
    <property type="component" value="Unassembled WGS sequence"/>
</dbReference>
<sequence length="352" mass="39603">MSRKPLGILHVGMPKTGTTSIQETFARADLGDAHYWNWPAPNHGGLVALVTGDETHSAVANPDRFAQWKKRLADHERKLEEHIAAHAPRALILSAERIFIMSPEKMKVLRAYLDRFCDDYLVVTYLRDPVTFAASSFQQTIKTGRATFSPTRIYRPYRPSVEALEEAFGRDKVIVRPFDRTVLKDGDVVADFADTIGVPIAKEDIVRDNESMTLEAAALLFVERRFGVGADRQQRPDEMRQNWDFVHRMQRAGGRKFRLSPRLFEDTLARHAEDIAWAEARMGHSFGLDALPKQEDEGPASQAEFLDVALGATDVLRALVRQVADDAPMDTPEDVAKVMHALIPRRAPPPKD</sequence>
<proteinExistence type="predicted"/>
<dbReference type="EMBL" id="AQQZ01000011">
    <property type="protein sequence ID" value="KNG92225.1"/>
    <property type="molecule type" value="Genomic_DNA"/>
</dbReference>
<organism evidence="1 2">
    <name type="scientific">Pseudaestuariivita atlantica</name>
    <dbReference type="NCBI Taxonomy" id="1317121"/>
    <lineage>
        <taxon>Bacteria</taxon>
        <taxon>Pseudomonadati</taxon>
        <taxon>Pseudomonadota</taxon>
        <taxon>Alphaproteobacteria</taxon>
        <taxon>Rhodobacterales</taxon>
        <taxon>Paracoccaceae</taxon>
        <taxon>Pseudaestuariivita</taxon>
    </lineage>
</organism>
<reference evidence="1 2" key="1">
    <citation type="journal article" date="2015" name="Int. J. Syst. Evol. Microbiol.">
        <title>Aestuariivita atlantica sp. nov., isolated from deep sea sediment of the Atlantic Ocean.</title>
        <authorList>
            <person name="Li G."/>
            <person name="Lai Q."/>
            <person name="Du Y."/>
            <person name="Liu X."/>
            <person name="Sun F."/>
            <person name="Shao Z."/>
        </authorList>
    </citation>
    <scope>NUCLEOTIDE SEQUENCE [LARGE SCALE GENOMIC DNA]</scope>
    <source>
        <strain evidence="1 2">22II-S11-z3</strain>
    </source>
</reference>
<dbReference type="Gene3D" id="3.40.50.300">
    <property type="entry name" value="P-loop containing nucleotide triphosphate hydrolases"/>
    <property type="match status" value="1"/>
</dbReference>
<name>A0A0L1JKF1_9RHOB</name>